<sequence>MGDQFLASPGRHEAISSSLFQAGMERSAQRLRITRQSCSNIPLMLPLESYDKTTNVRVSRNSNRPCETIMVKLNRVGRIAGLSIQKRRRCIKNAFSGIHPIYPRSLGKFSLLNIPYLMEIDDMATDNRQTRVDDGDTNDNVEKTPAANVSVVNANANAAAFEEMFTTFKKKSEEQEKLIGSLANQVETLTARTKVVLPRGATKLRGRRLYFETPSGRIAKTRDKSSGQAPDETAPAAGQKDSENPPPRAKRPKTTKLNGST</sequence>
<reference evidence="2 3" key="1">
    <citation type="journal article" date="2020" name="BMC Genomics">
        <title>Intraspecific diversification of the crop wild relative Brassica cretica Lam. using demographic model selection.</title>
        <authorList>
            <person name="Kioukis A."/>
            <person name="Michalopoulou V.A."/>
            <person name="Briers L."/>
            <person name="Pirintsos S."/>
            <person name="Studholme D.J."/>
            <person name="Pavlidis P."/>
            <person name="Sarris P.F."/>
        </authorList>
    </citation>
    <scope>NUCLEOTIDE SEQUENCE [LARGE SCALE GENOMIC DNA]</scope>
    <source>
        <strain evidence="3">cv. PFS-1207/04</strain>
    </source>
</reference>
<accession>A0ABQ7CTZ0</accession>
<proteinExistence type="predicted"/>
<gene>
    <name evidence="2" type="ORF">DY000_02015851</name>
</gene>
<protein>
    <submittedName>
        <fullName evidence="2">Uncharacterized protein</fullName>
    </submittedName>
</protein>
<evidence type="ECO:0000313" key="3">
    <source>
        <dbReference type="Proteomes" id="UP000266723"/>
    </source>
</evidence>
<comment type="caution">
    <text evidence="2">The sequence shown here is derived from an EMBL/GenBank/DDBJ whole genome shotgun (WGS) entry which is preliminary data.</text>
</comment>
<name>A0ABQ7CTZ0_BRACR</name>
<dbReference type="Proteomes" id="UP000266723">
    <property type="component" value="Unassembled WGS sequence"/>
</dbReference>
<evidence type="ECO:0000313" key="2">
    <source>
        <dbReference type="EMBL" id="KAF3563591.1"/>
    </source>
</evidence>
<organism evidence="2 3">
    <name type="scientific">Brassica cretica</name>
    <name type="common">Mustard</name>
    <dbReference type="NCBI Taxonomy" id="69181"/>
    <lineage>
        <taxon>Eukaryota</taxon>
        <taxon>Viridiplantae</taxon>
        <taxon>Streptophyta</taxon>
        <taxon>Embryophyta</taxon>
        <taxon>Tracheophyta</taxon>
        <taxon>Spermatophyta</taxon>
        <taxon>Magnoliopsida</taxon>
        <taxon>eudicotyledons</taxon>
        <taxon>Gunneridae</taxon>
        <taxon>Pentapetalae</taxon>
        <taxon>rosids</taxon>
        <taxon>malvids</taxon>
        <taxon>Brassicales</taxon>
        <taxon>Brassicaceae</taxon>
        <taxon>Brassiceae</taxon>
        <taxon>Brassica</taxon>
    </lineage>
</organism>
<dbReference type="EMBL" id="QGKV02000759">
    <property type="protein sequence ID" value="KAF3563591.1"/>
    <property type="molecule type" value="Genomic_DNA"/>
</dbReference>
<keyword evidence="3" id="KW-1185">Reference proteome</keyword>
<feature type="region of interest" description="Disordered" evidence="1">
    <location>
        <begin position="212"/>
        <end position="261"/>
    </location>
</feature>
<evidence type="ECO:0000256" key="1">
    <source>
        <dbReference type="SAM" id="MobiDB-lite"/>
    </source>
</evidence>